<comment type="caution">
    <text evidence="1">The sequence shown here is derived from an EMBL/GenBank/DDBJ whole genome shotgun (WGS) entry which is preliminary data.</text>
</comment>
<evidence type="ECO:0000313" key="1">
    <source>
        <dbReference type="EMBL" id="GCF14600.1"/>
    </source>
</evidence>
<dbReference type="RefSeq" id="WP_137684175.1">
    <property type="nucleotide sequence ID" value="NZ_BIXZ01000004.1"/>
</dbReference>
<dbReference type="InterPro" id="IPR055712">
    <property type="entry name" value="DUF7288"/>
</dbReference>
<dbReference type="Pfam" id="PF23959">
    <property type="entry name" value="DUF7288"/>
    <property type="match status" value="1"/>
</dbReference>
<keyword evidence="2" id="KW-1185">Reference proteome</keyword>
<sequence length="194" mass="21313">MRGQAHTLEAIVASLVLLTGLIFALQMTAVTPLSASTSSQHIENQQRAISDGLLATAAERNALKPALLYWDNSSAQYHNASETGLGVYASTPPDNTFGAMLERVFDERGVAYNVYIRFRGDRSQSPIIYLYNGRPSDNAVSASYTLTLTDDDHLYDTDGTQNETTLSEASEFPVPDRGDTVYNTVRVEVVSWRI</sequence>
<name>A0A4C2EMJ4_9EURY</name>
<gene>
    <name evidence="1" type="ORF">Harman_25350</name>
</gene>
<protein>
    <submittedName>
        <fullName evidence="1">Uncharacterized protein</fullName>
    </submittedName>
</protein>
<proteinExistence type="predicted"/>
<accession>A0A4C2EMJ4</accession>
<dbReference type="AlphaFoldDB" id="A0A4C2EMJ4"/>
<dbReference type="EMBL" id="BIXZ01000004">
    <property type="protein sequence ID" value="GCF14600.1"/>
    <property type="molecule type" value="Genomic_DNA"/>
</dbReference>
<dbReference type="OrthoDB" id="324613at2157"/>
<evidence type="ECO:0000313" key="2">
    <source>
        <dbReference type="Proteomes" id="UP000304382"/>
    </source>
</evidence>
<dbReference type="Proteomes" id="UP000304382">
    <property type="component" value="Unassembled WGS sequence"/>
</dbReference>
<organism evidence="1 2">
    <name type="scientific">Haloarcula mannanilytica</name>
    <dbReference type="NCBI Taxonomy" id="2509225"/>
    <lineage>
        <taxon>Archaea</taxon>
        <taxon>Methanobacteriati</taxon>
        <taxon>Methanobacteriota</taxon>
        <taxon>Stenosarchaea group</taxon>
        <taxon>Halobacteria</taxon>
        <taxon>Halobacteriales</taxon>
        <taxon>Haloarculaceae</taxon>
        <taxon>Haloarcula</taxon>
    </lineage>
</organism>
<reference evidence="1 2" key="1">
    <citation type="submission" date="2019-02" db="EMBL/GenBank/DDBJ databases">
        <title>Haloarcula mannanilyticum sp. nov., a mannan degrading haloarchaeon isolated from commercial salt.</title>
        <authorList>
            <person name="Enomoto S."/>
            <person name="Shimane Y."/>
            <person name="Kamekura M."/>
            <person name="Ito T."/>
            <person name="Moriya O."/>
            <person name="Ihara K."/>
            <person name="Takahashi-Ando N."/>
            <person name="Fukushima Y."/>
            <person name="Yoshida Y."/>
            <person name="Usama R."/>
            <person name="Takai K."/>
            <person name="Minegishi H."/>
        </authorList>
    </citation>
    <scope>NUCLEOTIDE SEQUENCE [LARGE SCALE GENOMIC DNA]</scope>
    <source>
        <strain evidence="1 2">MD130-1</strain>
    </source>
</reference>